<feature type="transmembrane region" description="Helical" evidence="1">
    <location>
        <begin position="183"/>
        <end position="202"/>
    </location>
</feature>
<dbReference type="EMBL" id="CM026426">
    <property type="protein sequence ID" value="KAG0574576.1"/>
    <property type="molecule type" value="Genomic_DNA"/>
</dbReference>
<feature type="transmembrane region" description="Helical" evidence="1">
    <location>
        <begin position="144"/>
        <end position="163"/>
    </location>
</feature>
<protein>
    <submittedName>
        <fullName evidence="2">Uncharacterized protein</fullName>
    </submittedName>
</protein>
<dbReference type="AlphaFoldDB" id="A0A8T0HUQ5"/>
<feature type="transmembrane region" description="Helical" evidence="1">
    <location>
        <begin position="285"/>
        <end position="305"/>
    </location>
</feature>
<comment type="caution">
    <text evidence="2">The sequence shown here is derived from an EMBL/GenBank/DDBJ whole genome shotgun (WGS) entry which is preliminary data.</text>
</comment>
<gene>
    <name evidence="2" type="ORF">KC19_VG273100</name>
</gene>
<proteinExistence type="predicted"/>
<evidence type="ECO:0000256" key="1">
    <source>
        <dbReference type="SAM" id="Phobius"/>
    </source>
</evidence>
<feature type="transmembrane region" description="Helical" evidence="1">
    <location>
        <begin position="114"/>
        <end position="132"/>
    </location>
</feature>
<accession>A0A8T0HUQ5</accession>
<dbReference type="PANTHER" id="PTHR47513:SF1">
    <property type="entry name" value="OS07G0283200 PROTEIN"/>
    <property type="match status" value="1"/>
</dbReference>
<feature type="transmembrane region" description="Helical" evidence="1">
    <location>
        <begin position="222"/>
        <end position="242"/>
    </location>
</feature>
<evidence type="ECO:0000313" key="2">
    <source>
        <dbReference type="EMBL" id="KAG0574576.1"/>
    </source>
</evidence>
<sequence>MLPPRLNVEAFALPPAATKMAPMHAIHIVGRCLRLVSVYAAYHYVIARGVSLTLFVFVCLSGSAAVFSALQRPWRGRPLPNSLLGPALVNGGVMAFSLLLWANGLRNCGPVRTILGEYAGAVLGALSTLLFSRNGLVWRRIGGLLAMCAAYYLLSQGWAMSSYSPFSFGSTNVKEVLVEEEEGLIKSSSMLLPAFSGILAAIRRIISRRVSMKNHAKKRLHAVTVAAAACFIFPFAMFKLAVGKQHSSSEPYGSAAWAYTSTILFGVVLIFYVDTFVEDRLHIVVASPTHILVTGVGIVLFEYIYGMDFSLLGFVICATILGLGIYEATATEPNIRDLDQGNSFLKEDRSSVNVLTLPS</sequence>
<feature type="transmembrane region" description="Helical" evidence="1">
    <location>
        <begin position="52"/>
        <end position="70"/>
    </location>
</feature>
<keyword evidence="3" id="KW-1185">Reference proteome</keyword>
<keyword evidence="1" id="KW-0472">Membrane</keyword>
<dbReference type="PANTHER" id="PTHR47513">
    <property type="entry name" value="ZINC TRANSPORTER"/>
    <property type="match status" value="1"/>
</dbReference>
<name>A0A8T0HUQ5_CERPU</name>
<keyword evidence="1" id="KW-0812">Transmembrane</keyword>
<feature type="transmembrane region" description="Helical" evidence="1">
    <location>
        <begin position="254"/>
        <end position="273"/>
    </location>
</feature>
<feature type="transmembrane region" description="Helical" evidence="1">
    <location>
        <begin position="311"/>
        <end position="329"/>
    </location>
</feature>
<keyword evidence="1" id="KW-1133">Transmembrane helix</keyword>
<organism evidence="2 3">
    <name type="scientific">Ceratodon purpureus</name>
    <name type="common">Fire moss</name>
    <name type="synonym">Dicranum purpureum</name>
    <dbReference type="NCBI Taxonomy" id="3225"/>
    <lineage>
        <taxon>Eukaryota</taxon>
        <taxon>Viridiplantae</taxon>
        <taxon>Streptophyta</taxon>
        <taxon>Embryophyta</taxon>
        <taxon>Bryophyta</taxon>
        <taxon>Bryophytina</taxon>
        <taxon>Bryopsida</taxon>
        <taxon>Dicranidae</taxon>
        <taxon>Pseudoditrichales</taxon>
        <taxon>Ditrichaceae</taxon>
        <taxon>Ceratodon</taxon>
    </lineage>
</organism>
<reference evidence="2" key="1">
    <citation type="submission" date="2020-06" db="EMBL/GenBank/DDBJ databases">
        <title>WGS assembly of Ceratodon purpureus strain R40.</title>
        <authorList>
            <person name="Carey S.B."/>
            <person name="Jenkins J."/>
            <person name="Shu S."/>
            <person name="Lovell J.T."/>
            <person name="Sreedasyam A."/>
            <person name="Maumus F."/>
            <person name="Tiley G.P."/>
            <person name="Fernandez-Pozo N."/>
            <person name="Barry K."/>
            <person name="Chen C."/>
            <person name="Wang M."/>
            <person name="Lipzen A."/>
            <person name="Daum C."/>
            <person name="Saski C.A."/>
            <person name="Payton A.C."/>
            <person name="Mcbreen J.C."/>
            <person name="Conrad R.E."/>
            <person name="Kollar L.M."/>
            <person name="Olsson S."/>
            <person name="Huttunen S."/>
            <person name="Landis J.B."/>
            <person name="Wickett N.J."/>
            <person name="Johnson M.G."/>
            <person name="Rensing S.A."/>
            <person name="Grimwood J."/>
            <person name="Schmutz J."/>
            <person name="Mcdaniel S.F."/>
        </authorList>
    </citation>
    <scope>NUCLEOTIDE SEQUENCE</scope>
    <source>
        <strain evidence="2">R40</strain>
    </source>
</reference>
<feature type="transmembrane region" description="Helical" evidence="1">
    <location>
        <begin position="82"/>
        <end position="102"/>
    </location>
</feature>
<dbReference type="Proteomes" id="UP000822688">
    <property type="component" value="Chromosome V"/>
</dbReference>
<evidence type="ECO:0000313" key="3">
    <source>
        <dbReference type="Proteomes" id="UP000822688"/>
    </source>
</evidence>